<keyword evidence="2" id="KW-1185">Reference proteome</keyword>
<dbReference type="Proteomes" id="UP001222932">
    <property type="component" value="Unassembled WGS sequence"/>
</dbReference>
<gene>
    <name evidence="1" type="ORF">CspeluHIS016_0101690</name>
</gene>
<evidence type="ECO:0000313" key="1">
    <source>
        <dbReference type="EMBL" id="GMK53583.1"/>
    </source>
</evidence>
<dbReference type="AlphaFoldDB" id="A0AAD3TN06"/>
<accession>A0AAD3TN06</accession>
<organism evidence="1 2">
    <name type="scientific">Cutaneotrichosporon spelunceum</name>
    <dbReference type="NCBI Taxonomy" id="1672016"/>
    <lineage>
        <taxon>Eukaryota</taxon>
        <taxon>Fungi</taxon>
        <taxon>Dikarya</taxon>
        <taxon>Basidiomycota</taxon>
        <taxon>Agaricomycotina</taxon>
        <taxon>Tremellomycetes</taxon>
        <taxon>Trichosporonales</taxon>
        <taxon>Trichosporonaceae</taxon>
        <taxon>Cutaneotrichosporon</taxon>
    </lineage>
</organism>
<dbReference type="Gene3D" id="2.60.120.260">
    <property type="entry name" value="Galactose-binding domain-like"/>
    <property type="match status" value="2"/>
</dbReference>
<dbReference type="EMBL" id="BTCM01000001">
    <property type="protein sequence ID" value="GMK53583.1"/>
    <property type="molecule type" value="Genomic_DNA"/>
</dbReference>
<reference evidence="1" key="1">
    <citation type="journal article" date="2023" name="BMC Genomics">
        <title>Chromosome-level genome assemblies of Cutaneotrichosporon spp. (Trichosporonales, Basidiomycota) reveal imbalanced evolution between nucleotide sequences and chromosome synteny.</title>
        <authorList>
            <person name="Kobayashi Y."/>
            <person name="Kayamori A."/>
            <person name="Aoki K."/>
            <person name="Shiwa Y."/>
            <person name="Matsutani M."/>
            <person name="Fujita N."/>
            <person name="Sugita T."/>
            <person name="Iwasaki W."/>
            <person name="Tanaka N."/>
            <person name="Takashima M."/>
        </authorList>
    </citation>
    <scope>NUCLEOTIDE SEQUENCE</scope>
    <source>
        <strain evidence="1">HIS016</strain>
    </source>
</reference>
<protein>
    <submittedName>
        <fullName evidence="1">Uncharacterized protein</fullName>
    </submittedName>
</protein>
<name>A0AAD3TN06_9TREE</name>
<evidence type="ECO:0000313" key="2">
    <source>
        <dbReference type="Proteomes" id="UP001222932"/>
    </source>
</evidence>
<sequence>METSLAVDDFDPLVVYSNYDDWSTPNPQDNPTWWDADRNVTNSVWHQATYHYTEVAGAQASFNFTGSSVDVYGATGPTGGNYTVTLDGNATTHQTANGTDRTLLYSARVADGGHQLSIVNHGSGLLLDLFTVEFIVGGEGATLSNKTLDDRDPNIVYRGSWTQQTGPNFYSGTSTYTSGPGNSMSLNFSGSAVYVYGDQVNDHGVYTVTLNGSVVGQYNGRSGCGGGYAKAYLDYIEYTVPSVYALATESNACSGANCSTSAMPSPTGKGSGATTAAPVALLCGVLGAWCAKMLLH</sequence>
<reference evidence="1" key="2">
    <citation type="submission" date="2023-06" db="EMBL/GenBank/DDBJ databases">
        <authorList>
            <person name="Kobayashi Y."/>
            <person name="Kayamori A."/>
            <person name="Aoki K."/>
            <person name="Shiwa Y."/>
            <person name="Fujita N."/>
            <person name="Sugita T."/>
            <person name="Iwasaki W."/>
            <person name="Tanaka N."/>
            <person name="Takashima M."/>
        </authorList>
    </citation>
    <scope>NUCLEOTIDE SEQUENCE</scope>
    <source>
        <strain evidence="1">HIS016</strain>
    </source>
</reference>
<proteinExistence type="predicted"/>
<comment type="caution">
    <text evidence="1">The sequence shown here is derived from an EMBL/GenBank/DDBJ whole genome shotgun (WGS) entry which is preliminary data.</text>
</comment>